<dbReference type="EMBL" id="CP000245">
    <property type="protein sequence ID" value="AEG93860.1"/>
    <property type="molecule type" value="Genomic_DNA"/>
</dbReference>
<organism evidence="3 4">
    <name type="scientific">Ramlibacter tataouinensis (strain ATCC BAA-407 / DSM 14655 / LMG 21543 / TTB310)</name>
    <dbReference type="NCBI Taxonomy" id="365046"/>
    <lineage>
        <taxon>Bacteria</taxon>
        <taxon>Pseudomonadati</taxon>
        <taxon>Pseudomonadota</taxon>
        <taxon>Betaproteobacteria</taxon>
        <taxon>Burkholderiales</taxon>
        <taxon>Comamonadaceae</taxon>
        <taxon>Ramlibacter</taxon>
    </lineage>
</organism>
<evidence type="ECO:0000256" key="1">
    <source>
        <dbReference type="SAM" id="MobiDB-lite"/>
    </source>
</evidence>
<protein>
    <recommendedName>
        <fullName evidence="5">Candidate membrane protein</fullName>
    </recommendedName>
</protein>
<dbReference type="KEGG" id="rta:Rta_27570"/>
<reference evidence="3 4" key="2">
    <citation type="journal article" date="2011" name="PLoS ONE">
        <title>The Cyst-Dividing Bacterium Ramlibacter tataouinensis TTB310 Genome Reveals a Well-Stocked Toolbox for Adaptation to a Desert Environment.</title>
        <authorList>
            <person name="De Luca G."/>
            <person name="Barakat M."/>
            <person name="Ortet P."/>
            <person name="Fochesato S."/>
            <person name="Jourlin-Castelli C."/>
            <person name="Ansaldi M."/>
            <person name="Py B."/>
            <person name="Fichant G."/>
            <person name="Coutinho P.M."/>
            <person name="Voulhoux R."/>
            <person name="Bastien O."/>
            <person name="Marechal E."/>
            <person name="Henrissat B."/>
            <person name="Quentin Y."/>
            <person name="Noirot P."/>
            <person name="Filloux A."/>
            <person name="Mejean V."/>
            <person name="Dubow M.S."/>
            <person name="Barras F."/>
            <person name="Barbe V."/>
            <person name="Weissenbach J."/>
            <person name="Mihalcescu I."/>
            <person name="Vermeglio A."/>
            <person name="Achouak W."/>
            <person name="Heulin T."/>
        </authorList>
    </citation>
    <scope>NUCLEOTIDE SEQUENCE [LARGE SCALE GENOMIC DNA]</scope>
    <source>
        <strain evidence="4">ATCC BAA-407 / DSM 14655 / LMG 21543 / TTB310</strain>
    </source>
</reference>
<dbReference type="AlphaFoldDB" id="F5Y520"/>
<dbReference type="InterPro" id="IPR024572">
    <property type="entry name" value="RcnB"/>
</dbReference>
<name>F5Y520_RAMTT</name>
<dbReference type="RefSeq" id="WP_013902091.1">
    <property type="nucleotide sequence ID" value="NC_015677.1"/>
</dbReference>
<feature type="signal peptide" evidence="2">
    <location>
        <begin position="1"/>
        <end position="23"/>
    </location>
</feature>
<feature type="compositionally biased region" description="Basic and acidic residues" evidence="1">
    <location>
        <begin position="34"/>
        <end position="68"/>
    </location>
</feature>
<feature type="chain" id="PRO_5003329359" description="Candidate membrane protein" evidence="2">
    <location>
        <begin position="24"/>
        <end position="138"/>
    </location>
</feature>
<dbReference type="Pfam" id="PF11776">
    <property type="entry name" value="RcnB"/>
    <property type="match status" value="1"/>
</dbReference>
<keyword evidence="4" id="KW-1185">Reference proteome</keyword>
<keyword evidence="2" id="KW-0732">Signal</keyword>
<reference evidence="4" key="1">
    <citation type="submission" date="2006-01" db="EMBL/GenBank/DDBJ databases">
        <title>Genome of the cyst-dividing bacterium Ramlibacter tataouinensis.</title>
        <authorList>
            <person name="Barakat M."/>
            <person name="Ortet P."/>
            <person name="De Luca G."/>
            <person name="Jourlin-Castelli C."/>
            <person name="Ansaldi M."/>
            <person name="Py B."/>
            <person name="Fichant G."/>
            <person name="Coutinho P."/>
            <person name="Voulhoux R."/>
            <person name="Bastien O."/>
            <person name="Roy S."/>
            <person name="Marechal E."/>
            <person name="Henrissat B."/>
            <person name="Quentin Y."/>
            <person name="Noirot P."/>
            <person name="Filloux A."/>
            <person name="Mejean V."/>
            <person name="DuBow M."/>
            <person name="Barras F."/>
            <person name="Heulin T."/>
        </authorList>
    </citation>
    <scope>NUCLEOTIDE SEQUENCE [LARGE SCALE GENOMIC DNA]</scope>
    <source>
        <strain evidence="4">ATCC BAA-407 / DSM 14655 / LMG 21543 / TTB310</strain>
    </source>
</reference>
<dbReference type="eggNOG" id="COG5455">
    <property type="taxonomic scope" value="Bacteria"/>
</dbReference>
<accession>F5Y520</accession>
<gene>
    <name evidence="3" type="ordered locus">Rta_27570</name>
</gene>
<feature type="region of interest" description="Disordered" evidence="1">
    <location>
        <begin position="25"/>
        <end position="68"/>
    </location>
</feature>
<dbReference type="Gene3D" id="3.10.450.160">
    <property type="entry name" value="inner membrane protein cigr"/>
    <property type="match status" value="1"/>
</dbReference>
<evidence type="ECO:0000313" key="3">
    <source>
        <dbReference type="EMBL" id="AEG93860.1"/>
    </source>
</evidence>
<evidence type="ECO:0000313" key="4">
    <source>
        <dbReference type="Proteomes" id="UP000008385"/>
    </source>
</evidence>
<evidence type="ECO:0008006" key="5">
    <source>
        <dbReference type="Google" id="ProtNLM"/>
    </source>
</evidence>
<dbReference type="Proteomes" id="UP000008385">
    <property type="component" value="Chromosome"/>
</dbReference>
<dbReference type="HOGENOM" id="CLU_102089_0_0_4"/>
<sequence>MKSTVLLSAIAAAALGFSPLAAAQGPGRAGWGAERQDAQRELREARRDVREARRDLREARDDRRDARQDARRLAAREARFHRGGYLPHEYRQRHHVVHDWHARRLYAPPRGHQWVQVNGDYALVAVASGLIAQLLLGR</sequence>
<evidence type="ECO:0000256" key="2">
    <source>
        <dbReference type="SAM" id="SignalP"/>
    </source>
</evidence>
<proteinExistence type="predicted"/>
<dbReference type="STRING" id="365046.Rta_27570"/>
<dbReference type="PATRIC" id="fig|365046.3.peg.2823"/>